<evidence type="ECO:0000256" key="1">
    <source>
        <dbReference type="SAM" id="MobiDB-lite"/>
    </source>
</evidence>
<evidence type="ECO:0000256" key="2">
    <source>
        <dbReference type="SAM" id="SignalP"/>
    </source>
</evidence>
<feature type="signal peptide" evidence="2">
    <location>
        <begin position="1"/>
        <end position="19"/>
    </location>
</feature>
<comment type="caution">
    <text evidence="3">The sequence shown here is derived from an EMBL/GenBank/DDBJ whole genome shotgun (WGS) entry which is preliminary data.</text>
</comment>
<feature type="region of interest" description="Disordered" evidence="1">
    <location>
        <begin position="89"/>
        <end position="168"/>
    </location>
</feature>
<name>A0A8S1EIW0_9PELO</name>
<evidence type="ECO:0000313" key="4">
    <source>
        <dbReference type="Proteomes" id="UP000494206"/>
    </source>
</evidence>
<protein>
    <submittedName>
        <fullName evidence="3">Uncharacterized protein</fullName>
    </submittedName>
</protein>
<organism evidence="3 4">
    <name type="scientific">Caenorhabditis bovis</name>
    <dbReference type="NCBI Taxonomy" id="2654633"/>
    <lineage>
        <taxon>Eukaryota</taxon>
        <taxon>Metazoa</taxon>
        <taxon>Ecdysozoa</taxon>
        <taxon>Nematoda</taxon>
        <taxon>Chromadorea</taxon>
        <taxon>Rhabditida</taxon>
        <taxon>Rhabditina</taxon>
        <taxon>Rhabditomorpha</taxon>
        <taxon>Rhabditoidea</taxon>
        <taxon>Rhabditidae</taxon>
        <taxon>Peloderinae</taxon>
        <taxon>Caenorhabditis</taxon>
    </lineage>
</organism>
<sequence>MYNECILILLYSLVKTVINVPELRSWAENRFISCVYCLNYEKPHIILNACSARNPLYCTGNSCFMKIEPIEDIQKPQVFWPGEFENQLKSKRAPRDRSSTPSSLKSLNIETPSSQRNSVTTLSTVEESGETVSNVSEKVPKQRRQEEKIGEHEQDNHSSPENTETSGYYLDEYLDTPILAKAANNGFLLATSSLISPQEPEND</sequence>
<dbReference type="Proteomes" id="UP000494206">
    <property type="component" value="Unassembled WGS sequence"/>
</dbReference>
<gene>
    <name evidence="3" type="ORF">CBOVIS_LOCUS3800</name>
</gene>
<dbReference type="EMBL" id="CADEPM010000002">
    <property type="protein sequence ID" value="CAB3400985.1"/>
    <property type="molecule type" value="Genomic_DNA"/>
</dbReference>
<feature type="compositionally biased region" description="Polar residues" evidence="1">
    <location>
        <begin position="99"/>
        <end position="136"/>
    </location>
</feature>
<keyword evidence="2" id="KW-0732">Signal</keyword>
<dbReference type="OrthoDB" id="5821520at2759"/>
<accession>A0A8S1EIW0</accession>
<proteinExistence type="predicted"/>
<feature type="chain" id="PRO_5035753361" evidence="2">
    <location>
        <begin position="20"/>
        <end position="203"/>
    </location>
</feature>
<keyword evidence="4" id="KW-1185">Reference proteome</keyword>
<feature type="compositionally biased region" description="Basic and acidic residues" evidence="1">
    <location>
        <begin position="138"/>
        <end position="158"/>
    </location>
</feature>
<dbReference type="AlphaFoldDB" id="A0A8S1EIW0"/>
<reference evidence="3 4" key="1">
    <citation type="submission" date="2020-04" db="EMBL/GenBank/DDBJ databases">
        <authorList>
            <person name="Laetsch R D."/>
            <person name="Stevens L."/>
            <person name="Kumar S."/>
            <person name="Blaxter L. M."/>
        </authorList>
    </citation>
    <scope>NUCLEOTIDE SEQUENCE [LARGE SCALE GENOMIC DNA]</scope>
</reference>
<evidence type="ECO:0000313" key="3">
    <source>
        <dbReference type="EMBL" id="CAB3400985.1"/>
    </source>
</evidence>